<name>A0ACD5GRQ6_9CYAN</name>
<gene>
    <name evidence="1" type="ORF">BH720_029275</name>
</gene>
<dbReference type="Proteomes" id="UP000095472">
    <property type="component" value="Chromosome"/>
</dbReference>
<sequence length="439" mass="48751">MAYDPITPTSTCFTTSRTPSRSPRTPPTAARATHVAANTSGATQQMAPRTMPMPPAQGTATRSPTSTETSARTAQKAVPASKGPSADYRTLEQLVREANENGISDLHLGVGETPRFRKRGDIIETGDPVIDLNTFMSWLHECMSDEEIRRFQDHLDFDGAFDFGFVRIRINCFDSLAGTAMVLRLIPSQILTMEQLNLPQVFRDICHYHKGLILVTGPTGSGKSTTMAAMMDYINKNMAYNIITIEDPVEFVHQSKKALIKHREVGRHTLEFKNALKAALREDPDLMLVGEIRDQETMNIALKAASTGHLVMGTLHTNSAVKTIERILGMFPPAEQPALRVSLSESLVSIIAQGLCKTTDGKRLAFHDILVATDAVKEYIIKGELDEITQIMLRSEFDGMTTMNKSLYKLYQEGRITEETALEKSPTPNEMAQFLRYRV</sequence>
<dbReference type="EMBL" id="CP182909">
    <property type="protein sequence ID" value="XPM63377.1"/>
    <property type="molecule type" value="Genomic_DNA"/>
</dbReference>
<organism evidence="1 2">
    <name type="scientific">Desertifilum tharense IPPAS B-1220</name>
    <dbReference type="NCBI Taxonomy" id="1781255"/>
    <lineage>
        <taxon>Bacteria</taxon>
        <taxon>Bacillati</taxon>
        <taxon>Cyanobacteriota</taxon>
        <taxon>Cyanophyceae</taxon>
        <taxon>Desertifilales</taxon>
        <taxon>Desertifilaceae</taxon>
        <taxon>Desertifilum</taxon>
    </lineage>
</organism>
<evidence type="ECO:0000313" key="1">
    <source>
        <dbReference type="EMBL" id="XPM63377.1"/>
    </source>
</evidence>
<protein>
    <submittedName>
        <fullName evidence="1">PilT/PilU family type 4a pilus ATPase</fullName>
    </submittedName>
</protein>
<proteinExistence type="predicted"/>
<keyword evidence="2" id="KW-1185">Reference proteome</keyword>
<reference evidence="1 2" key="1">
    <citation type="journal article" date="2016" name="Genome Announc.">
        <title>Draft Genome Sequence of the Thermotolerant Cyanobacterium Desertifilum sp. IPPAS B-1220.</title>
        <authorList>
            <person name="Mironov K.S."/>
            <person name="Sinetova M.A."/>
            <person name="Bolatkhan K."/>
            <person name="Zayadan B.K."/>
            <person name="Ustinova V.V."/>
            <person name="Kupriyanova E.V."/>
            <person name="Skrypnik A.N."/>
            <person name="Gogoleva N.E."/>
            <person name="Gogolev Y.V."/>
            <person name="Los D.A."/>
        </authorList>
    </citation>
    <scope>NUCLEOTIDE SEQUENCE [LARGE SCALE GENOMIC DNA]</scope>
    <source>
        <strain evidence="1 2">IPPAS B-1220</strain>
    </source>
</reference>
<evidence type="ECO:0000313" key="2">
    <source>
        <dbReference type="Proteomes" id="UP000095472"/>
    </source>
</evidence>
<accession>A0ACD5GRQ6</accession>